<dbReference type="PANTHER" id="PTHR22706">
    <property type="entry name" value="ASSEMBLY FACTOR FOR SPINDLE MICROTUBULES"/>
    <property type="match status" value="1"/>
</dbReference>
<evidence type="ECO:0000313" key="6">
    <source>
        <dbReference type="Proteomes" id="UP000325577"/>
    </source>
</evidence>
<organism evidence="5 6">
    <name type="scientific">Nyssa sinensis</name>
    <dbReference type="NCBI Taxonomy" id="561372"/>
    <lineage>
        <taxon>Eukaryota</taxon>
        <taxon>Viridiplantae</taxon>
        <taxon>Streptophyta</taxon>
        <taxon>Embryophyta</taxon>
        <taxon>Tracheophyta</taxon>
        <taxon>Spermatophyta</taxon>
        <taxon>Magnoliopsida</taxon>
        <taxon>eudicotyledons</taxon>
        <taxon>Gunneridae</taxon>
        <taxon>Pentapetalae</taxon>
        <taxon>asterids</taxon>
        <taxon>Cornales</taxon>
        <taxon>Nyssaceae</taxon>
        <taxon>Nyssa</taxon>
    </lineage>
</organism>
<feature type="region of interest" description="Disordered" evidence="4">
    <location>
        <begin position="1"/>
        <end position="91"/>
    </location>
</feature>
<evidence type="ECO:0000313" key="5">
    <source>
        <dbReference type="EMBL" id="KAA8520049.1"/>
    </source>
</evidence>
<evidence type="ECO:0000256" key="1">
    <source>
        <dbReference type="ARBA" id="ARBA00004496"/>
    </source>
</evidence>
<sequence>MEAKQKQQRQQQQQQQSCLSPARAPPPPPDPPSSLLKDISNFRTPKHPPRNPSIHSPCPQFFTASKQTPQSSSSFRCRRRNSIAPSTSAVRSKAARRLKAFELEQSKSARKAQINKEKSLKSLSKSLSVWLNFLFENPKSCGCDLSKLTGEYRSIESDRTVLANGKRDSWPGVGVGVDMAWRSPKRQRDLSWRGVVDADMPAFANSMFSALQFSLQEVCSFDDLKQRMSVYLSLASCKEIFNVMTQITKNIDEGRIKMKAHCPIVTDVGMKEKACDNSYVL</sequence>
<dbReference type="GO" id="GO:0000922">
    <property type="term" value="C:spindle pole"/>
    <property type="evidence" value="ECO:0007669"/>
    <property type="project" value="TreeGrafter"/>
</dbReference>
<dbReference type="OrthoDB" id="1742127at2759"/>
<protein>
    <submittedName>
        <fullName evidence="5">Uncharacterized protein</fullName>
    </submittedName>
</protein>
<keyword evidence="2" id="KW-0963">Cytoplasm</keyword>
<gene>
    <name evidence="5" type="ORF">F0562_014277</name>
</gene>
<dbReference type="EMBL" id="CM018049">
    <property type="protein sequence ID" value="KAA8520049.1"/>
    <property type="molecule type" value="Genomic_DNA"/>
</dbReference>
<dbReference type="GO" id="GO:0000278">
    <property type="term" value="P:mitotic cell cycle"/>
    <property type="evidence" value="ECO:0007669"/>
    <property type="project" value="TreeGrafter"/>
</dbReference>
<feature type="compositionally biased region" description="Low complexity" evidence="4">
    <location>
        <begin position="8"/>
        <end position="22"/>
    </location>
</feature>
<reference evidence="5 6" key="1">
    <citation type="submission" date="2019-09" db="EMBL/GenBank/DDBJ databases">
        <title>A chromosome-level genome assembly of the Chinese tupelo Nyssa sinensis.</title>
        <authorList>
            <person name="Yang X."/>
            <person name="Kang M."/>
            <person name="Yang Y."/>
            <person name="Xiong H."/>
            <person name="Wang M."/>
            <person name="Zhang Z."/>
            <person name="Wang Z."/>
            <person name="Wu H."/>
            <person name="Ma T."/>
            <person name="Liu J."/>
            <person name="Xi Z."/>
        </authorList>
    </citation>
    <scope>NUCLEOTIDE SEQUENCE [LARGE SCALE GENOMIC DNA]</scope>
    <source>
        <strain evidence="5">J267</strain>
        <tissue evidence="5">Leaf</tissue>
    </source>
</reference>
<keyword evidence="6" id="KW-1185">Reference proteome</keyword>
<evidence type="ECO:0000256" key="2">
    <source>
        <dbReference type="ARBA" id="ARBA00022490"/>
    </source>
</evidence>
<dbReference type="Proteomes" id="UP000325577">
    <property type="component" value="Linkage Group LG6"/>
</dbReference>
<dbReference type="InterPro" id="IPR051185">
    <property type="entry name" value="ASPM"/>
</dbReference>
<feature type="compositionally biased region" description="Pro residues" evidence="4">
    <location>
        <begin position="23"/>
        <end position="32"/>
    </location>
</feature>
<dbReference type="PANTHER" id="PTHR22706:SF1">
    <property type="entry name" value="ASSEMBLY FACTOR FOR SPINDLE MICROTUBULES"/>
    <property type="match status" value="1"/>
</dbReference>
<keyword evidence="3" id="KW-0112">Calmodulin-binding</keyword>
<comment type="subcellular location">
    <subcellularLocation>
        <location evidence="1">Cytoplasm</location>
    </subcellularLocation>
</comment>
<dbReference type="GO" id="GO:0051295">
    <property type="term" value="P:establishment of meiotic spindle localization"/>
    <property type="evidence" value="ECO:0007669"/>
    <property type="project" value="TreeGrafter"/>
</dbReference>
<dbReference type="GO" id="GO:0005516">
    <property type="term" value="F:calmodulin binding"/>
    <property type="evidence" value="ECO:0007669"/>
    <property type="project" value="UniProtKB-KW"/>
</dbReference>
<evidence type="ECO:0000256" key="4">
    <source>
        <dbReference type="SAM" id="MobiDB-lite"/>
    </source>
</evidence>
<dbReference type="GO" id="GO:0005737">
    <property type="term" value="C:cytoplasm"/>
    <property type="evidence" value="ECO:0007669"/>
    <property type="project" value="UniProtKB-SubCell"/>
</dbReference>
<dbReference type="AlphaFoldDB" id="A0A5J4ZPZ4"/>
<accession>A0A5J4ZPZ4</accession>
<proteinExistence type="predicted"/>
<name>A0A5J4ZPZ4_9ASTE</name>
<dbReference type="GO" id="GO:0007051">
    <property type="term" value="P:spindle organization"/>
    <property type="evidence" value="ECO:0007669"/>
    <property type="project" value="TreeGrafter"/>
</dbReference>
<evidence type="ECO:0000256" key="3">
    <source>
        <dbReference type="ARBA" id="ARBA00022860"/>
    </source>
</evidence>